<dbReference type="GO" id="GO:1990756">
    <property type="term" value="F:ubiquitin-like ligase-substrate adaptor activity"/>
    <property type="evidence" value="ECO:0000318"/>
    <property type="project" value="GO_Central"/>
</dbReference>
<dbReference type="InterPro" id="IPR017096">
    <property type="entry name" value="BTB-kelch_protein"/>
</dbReference>
<dbReference type="InterPro" id="IPR011333">
    <property type="entry name" value="SKP1/BTB/POZ_sf"/>
</dbReference>
<dbReference type="HOGENOM" id="CLU_004253_14_2_1"/>
<evidence type="ECO:0000256" key="1">
    <source>
        <dbReference type="ARBA" id="ARBA00004906"/>
    </source>
</evidence>
<dbReference type="Pfam" id="PF24981">
    <property type="entry name" value="Beta-prop_ATRN-LZTR1"/>
    <property type="match status" value="1"/>
</dbReference>
<keyword evidence="3" id="KW-0677">Repeat</keyword>
<dbReference type="PhylomeDB" id="B3RP16"/>
<keyword evidence="8" id="KW-1185">Reference proteome</keyword>
<gene>
    <name evidence="7" type="ORF">TRIADDRAFT_53368</name>
</gene>
<dbReference type="GeneID" id="6750604"/>
<dbReference type="GO" id="GO:0005737">
    <property type="term" value="C:cytoplasm"/>
    <property type="evidence" value="ECO:0000318"/>
    <property type="project" value="GO_Central"/>
</dbReference>
<protein>
    <recommendedName>
        <fullName evidence="6">BTB domain-containing protein</fullName>
    </recommendedName>
</protein>
<dbReference type="SUPFAM" id="SSF50965">
    <property type="entry name" value="Galactose oxidase, central domain"/>
    <property type="match status" value="1"/>
</dbReference>
<keyword evidence="2" id="KW-0880">Kelch repeat</keyword>
<evidence type="ECO:0000256" key="2">
    <source>
        <dbReference type="ARBA" id="ARBA00022441"/>
    </source>
</evidence>
<dbReference type="EMBL" id="DS985242">
    <property type="protein sequence ID" value="EDV27555.1"/>
    <property type="molecule type" value="Genomic_DNA"/>
</dbReference>
<dbReference type="InterPro" id="IPR056737">
    <property type="entry name" value="Beta-prop_ATRN-MKLN-like"/>
</dbReference>
<dbReference type="RefSeq" id="XP_002109389.1">
    <property type="nucleotide sequence ID" value="XM_002109353.1"/>
</dbReference>
<proteinExistence type="predicted"/>
<dbReference type="OMA" id="CAVFNNL"/>
<organism evidence="7 8">
    <name type="scientific">Trichoplax adhaerens</name>
    <name type="common">Trichoplax reptans</name>
    <dbReference type="NCBI Taxonomy" id="10228"/>
    <lineage>
        <taxon>Eukaryota</taxon>
        <taxon>Metazoa</taxon>
        <taxon>Placozoa</taxon>
        <taxon>Uniplacotomia</taxon>
        <taxon>Trichoplacea</taxon>
        <taxon>Trichoplacidae</taxon>
        <taxon>Trichoplax</taxon>
    </lineage>
</organism>
<name>B3RP16_TRIAD</name>
<dbReference type="SMART" id="SM00875">
    <property type="entry name" value="BACK"/>
    <property type="match status" value="1"/>
</dbReference>
<sequence>MNSSSQNLNLPFALNERPRGGSRSSSTASADISSNGIKHRSRKHAAKVLHYFNKLRRKGQLCDVTLVVESKRFYCHRGILAACSPYFRAVFNENSSINPEEEICIQDADEESVEAILDYMYTANIIINENNAHILFPIASLMQLDEILDTCSQFLRDQLTLSNCLSVRTYADDHSSQDLYQTATAYIQENFTEIVLQTEFLALSITQLVAILRSGNLNVPNEEFIYQAIIDWARYDIKQRRDQLHQALQHVRLSSLNPRYLVTVVSQEPLIRCDEKCRDLVDQAKNILLLPEAIANRANTTTVRIHQSKQPPVTNMNGASTTMIYVVGGWSHGKADNTVEVCHACYGNWKVVSKMNKPRYGVGVAVLEDSIFAIGGHDGKNYLDTVEQFNPKTKYWSLDIATTRTCHTSHGVATVNNCIYAIGGQDGVSSLNLVERYDPHHNEWYSVVPMKSRRLGLATAVVNNCIYAAGGFDGTAILSTVERLDPRENQWVAISPMNKRRKHHGATVINGILHVAGGRDDSKELKTVEYYDSRNNTWIPTTSMTTLRSGMILTAFNDQLAVIGGFDGVDYLKSVEILDRELEEWKYCSGMNHSRLGAGVAVLESP</sequence>
<dbReference type="Pfam" id="PF07707">
    <property type="entry name" value="BACK"/>
    <property type="match status" value="1"/>
</dbReference>
<feature type="domain" description="BTB" evidence="6">
    <location>
        <begin position="62"/>
        <end position="129"/>
    </location>
</feature>
<dbReference type="PIRSF" id="PIRSF037037">
    <property type="entry name" value="Kelch-like_protein_gigaxonin"/>
    <property type="match status" value="1"/>
</dbReference>
<dbReference type="GO" id="GO:0043161">
    <property type="term" value="P:proteasome-mediated ubiquitin-dependent protein catabolic process"/>
    <property type="evidence" value="ECO:0000318"/>
    <property type="project" value="GO_Central"/>
</dbReference>
<evidence type="ECO:0000259" key="6">
    <source>
        <dbReference type="PROSITE" id="PS50097"/>
    </source>
</evidence>
<dbReference type="PROSITE" id="PS50097">
    <property type="entry name" value="BTB"/>
    <property type="match status" value="1"/>
</dbReference>
<dbReference type="Proteomes" id="UP000009022">
    <property type="component" value="Unassembled WGS sequence"/>
</dbReference>
<dbReference type="InterPro" id="IPR006652">
    <property type="entry name" value="Kelch_1"/>
</dbReference>
<dbReference type="Gene3D" id="1.25.40.420">
    <property type="match status" value="1"/>
</dbReference>
<evidence type="ECO:0000313" key="8">
    <source>
        <dbReference type="Proteomes" id="UP000009022"/>
    </source>
</evidence>
<dbReference type="PANTHER" id="PTHR24412:SF451">
    <property type="entry name" value="KELCH-LIKE PROTEIN 20"/>
    <property type="match status" value="1"/>
</dbReference>
<dbReference type="STRING" id="10228.B3RP16"/>
<dbReference type="InterPro" id="IPR011043">
    <property type="entry name" value="Gal_Oxase/kelch_b-propeller"/>
</dbReference>
<dbReference type="InterPro" id="IPR015915">
    <property type="entry name" value="Kelch-typ_b-propeller"/>
</dbReference>
<dbReference type="SUPFAM" id="SSF117281">
    <property type="entry name" value="Kelch motif"/>
    <property type="match status" value="1"/>
</dbReference>
<dbReference type="eggNOG" id="KOG4441">
    <property type="taxonomic scope" value="Eukaryota"/>
</dbReference>
<dbReference type="SMART" id="SM00612">
    <property type="entry name" value="Kelch"/>
    <property type="match status" value="6"/>
</dbReference>
<evidence type="ECO:0000256" key="5">
    <source>
        <dbReference type="SAM" id="MobiDB-lite"/>
    </source>
</evidence>
<dbReference type="InterPro" id="IPR011705">
    <property type="entry name" value="BACK"/>
</dbReference>
<dbReference type="FunCoup" id="B3RP16">
    <property type="interactions" value="2075"/>
</dbReference>
<accession>B3RP16</accession>
<dbReference type="InterPro" id="IPR000210">
    <property type="entry name" value="BTB/POZ_dom"/>
</dbReference>
<dbReference type="PANTHER" id="PTHR24412">
    <property type="entry name" value="KELCH PROTEIN"/>
    <property type="match status" value="1"/>
</dbReference>
<feature type="compositionally biased region" description="Low complexity" evidence="5">
    <location>
        <begin position="21"/>
        <end position="34"/>
    </location>
</feature>
<dbReference type="Pfam" id="PF00651">
    <property type="entry name" value="BTB"/>
    <property type="match status" value="1"/>
</dbReference>
<dbReference type="SUPFAM" id="SSF54695">
    <property type="entry name" value="POZ domain"/>
    <property type="match status" value="1"/>
</dbReference>
<dbReference type="FunFam" id="1.25.40.420:FF:000001">
    <property type="entry name" value="Kelch-like family member 12"/>
    <property type="match status" value="1"/>
</dbReference>
<dbReference type="AlphaFoldDB" id="B3RP16"/>
<dbReference type="KEGG" id="tad:TRIADDRAFT_53368"/>
<dbReference type="GO" id="GO:0031463">
    <property type="term" value="C:Cul3-RING ubiquitin ligase complex"/>
    <property type="evidence" value="ECO:0000318"/>
    <property type="project" value="GO_Central"/>
</dbReference>
<comment type="pathway">
    <text evidence="1">Protein modification; protein ubiquitination.</text>
</comment>
<evidence type="ECO:0000313" key="7">
    <source>
        <dbReference type="EMBL" id="EDV27555.1"/>
    </source>
</evidence>
<keyword evidence="4" id="KW-0833">Ubl conjugation pathway</keyword>
<dbReference type="Gene3D" id="3.30.710.10">
    <property type="entry name" value="Potassium Channel Kv1.1, Chain A"/>
    <property type="match status" value="1"/>
</dbReference>
<dbReference type="InParanoid" id="B3RP16"/>
<evidence type="ECO:0000256" key="4">
    <source>
        <dbReference type="ARBA" id="ARBA00022786"/>
    </source>
</evidence>
<dbReference type="OrthoDB" id="45365at2759"/>
<reference evidence="7 8" key="1">
    <citation type="journal article" date="2008" name="Nature">
        <title>The Trichoplax genome and the nature of placozoans.</title>
        <authorList>
            <person name="Srivastava M."/>
            <person name="Begovic E."/>
            <person name="Chapman J."/>
            <person name="Putnam N.H."/>
            <person name="Hellsten U."/>
            <person name="Kawashima T."/>
            <person name="Kuo A."/>
            <person name="Mitros T."/>
            <person name="Salamov A."/>
            <person name="Carpenter M.L."/>
            <person name="Signorovitch A.Y."/>
            <person name="Moreno M.A."/>
            <person name="Kamm K."/>
            <person name="Grimwood J."/>
            <person name="Schmutz J."/>
            <person name="Shapiro H."/>
            <person name="Grigoriev I.V."/>
            <person name="Buss L.W."/>
            <person name="Schierwater B."/>
            <person name="Dellaporta S.L."/>
            <person name="Rokhsar D.S."/>
        </authorList>
    </citation>
    <scope>NUCLEOTIDE SEQUENCE [LARGE SCALE GENOMIC DNA]</scope>
    <source>
        <strain evidence="7 8">Grell-BS-1999</strain>
    </source>
</reference>
<dbReference type="SMART" id="SM00225">
    <property type="entry name" value="BTB"/>
    <property type="match status" value="1"/>
</dbReference>
<dbReference type="Gene3D" id="2.120.10.80">
    <property type="entry name" value="Kelch-type beta propeller"/>
    <property type="match status" value="1"/>
</dbReference>
<evidence type="ECO:0000256" key="3">
    <source>
        <dbReference type="ARBA" id="ARBA00022737"/>
    </source>
</evidence>
<dbReference type="CTD" id="6750604"/>
<feature type="region of interest" description="Disordered" evidence="5">
    <location>
        <begin position="1"/>
        <end position="39"/>
    </location>
</feature>